<accession>A0A443I2F6</accession>
<gene>
    <name evidence="1" type="ORF">C8Q69DRAFT_458182</name>
</gene>
<dbReference type="Proteomes" id="UP000283841">
    <property type="component" value="Unassembled WGS sequence"/>
</dbReference>
<dbReference type="STRING" id="264951.A0A443I2F6"/>
<sequence length="316" mass="36273">MSARVKGFFGTLRGHEIKNHRDDREKTCDSLFQMLQSVYDLGESTVYITHEQAKSLRIRVEDMALVDNDDGYTLRPSEEFFRPLSIEALNACPLDENDKGAKRLSELVRGWSGMVSFLEENYSTLYGELGSKLLQLANARRRVGTGENATSTTLLRMNKWRKNLGIIPDIINPYYQDMLKDNISATQRFFIEASCYSAYRREDEPHVSIILSCFYQGKEDISHAEVSTILAAMVTQLEHDKLESHSITPVLLISFMNFQGRILQAYATNDGLVIQKSKLCSFRTQEEFEKSMSLFLRWIASERVGDTYKQVRLDPF</sequence>
<name>A0A443I2F6_BYSSP</name>
<dbReference type="EMBL" id="RCNU01000002">
    <property type="protein sequence ID" value="RWQ98235.1"/>
    <property type="molecule type" value="Genomic_DNA"/>
</dbReference>
<dbReference type="VEuPathDB" id="FungiDB:C8Q69DRAFT_458182"/>
<dbReference type="GeneID" id="39599246"/>
<evidence type="ECO:0000313" key="1">
    <source>
        <dbReference type="EMBL" id="RWQ98235.1"/>
    </source>
</evidence>
<proteinExistence type="predicted"/>
<protein>
    <submittedName>
        <fullName evidence="1">Uncharacterized protein</fullName>
    </submittedName>
</protein>
<dbReference type="AlphaFoldDB" id="A0A443I2F6"/>
<reference evidence="1 2" key="1">
    <citation type="journal article" date="2018" name="Front. Microbiol.">
        <title>Genomic and genetic insights into a cosmopolitan fungus, Paecilomyces variotii (Eurotiales).</title>
        <authorList>
            <person name="Urquhart A.S."/>
            <person name="Mondo S.J."/>
            <person name="Makela M.R."/>
            <person name="Hane J.K."/>
            <person name="Wiebenga A."/>
            <person name="He G."/>
            <person name="Mihaltcheva S."/>
            <person name="Pangilinan J."/>
            <person name="Lipzen A."/>
            <person name="Barry K."/>
            <person name="de Vries R.P."/>
            <person name="Grigoriev I.V."/>
            <person name="Idnurm A."/>
        </authorList>
    </citation>
    <scope>NUCLEOTIDE SEQUENCE [LARGE SCALE GENOMIC DNA]</scope>
    <source>
        <strain evidence="1 2">CBS 101075</strain>
    </source>
</reference>
<keyword evidence="2" id="KW-1185">Reference proteome</keyword>
<evidence type="ECO:0000313" key="2">
    <source>
        <dbReference type="Proteomes" id="UP000283841"/>
    </source>
</evidence>
<organism evidence="1 2">
    <name type="scientific">Byssochlamys spectabilis</name>
    <name type="common">Paecilomyces variotii</name>
    <dbReference type="NCBI Taxonomy" id="264951"/>
    <lineage>
        <taxon>Eukaryota</taxon>
        <taxon>Fungi</taxon>
        <taxon>Dikarya</taxon>
        <taxon>Ascomycota</taxon>
        <taxon>Pezizomycotina</taxon>
        <taxon>Eurotiomycetes</taxon>
        <taxon>Eurotiomycetidae</taxon>
        <taxon>Eurotiales</taxon>
        <taxon>Thermoascaceae</taxon>
        <taxon>Paecilomyces</taxon>
    </lineage>
</organism>
<comment type="caution">
    <text evidence="1">The sequence shown here is derived from an EMBL/GenBank/DDBJ whole genome shotgun (WGS) entry which is preliminary data.</text>
</comment>
<dbReference type="RefSeq" id="XP_028487880.1">
    <property type="nucleotide sequence ID" value="XM_028629969.1"/>
</dbReference>